<proteinExistence type="predicted"/>
<gene>
    <name evidence="2" type="ORF">VITISV_017776</name>
</gene>
<organism evidence="2">
    <name type="scientific">Vitis vinifera</name>
    <name type="common">Grape</name>
    <dbReference type="NCBI Taxonomy" id="29760"/>
    <lineage>
        <taxon>Eukaryota</taxon>
        <taxon>Viridiplantae</taxon>
        <taxon>Streptophyta</taxon>
        <taxon>Embryophyta</taxon>
        <taxon>Tracheophyta</taxon>
        <taxon>Spermatophyta</taxon>
        <taxon>Magnoliopsida</taxon>
        <taxon>eudicotyledons</taxon>
        <taxon>Gunneridae</taxon>
        <taxon>Pentapetalae</taxon>
        <taxon>rosids</taxon>
        <taxon>Vitales</taxon>
        <taxon>Vitaceae</taxon>
        <taxon>Viteae</taxon>
        <taxon>Vitis</taxon>
    </lineage>
</organism>
<dbReference type="AlphaFoldDB" id="A5BWM4"/>
<protein>
    <submittedName>
        <fullName evidence="2">Uncharacterized protein</fullName>
    </submittedName>
</protein>
<evidence type="ECO:0000256" key="1">
    <source>
        <dbReference type="SAM" id="MobiDB-lite"/>
    </source>
</evidence>
<reference evidence="2" key="1">
    <citation type="journal article" date="2007" name="PLoS ONE">
        <title>The first genome sequence of an elite grapevine cultivar (Pinot noir Vitis vinifera L.): coping with a highly heterozygous genome.</title>
        <authorList>
            <person name="Velasco R."/>
            <person name="Zharkikh A."/>
            <person name="Troggio M."/>
            <person name="Cartwright D.A."/>
            <person name="Cestaro A."/>
            <person name="Pruss D."/>
            <person name="Pindo M."/>
            <person name="FitzGerald L.M."/>
            <person name="Vezzulli S."/>
            <person name="Reid J."/>
            <person name="Malacarne G."/>
            <person name="Iliev D."/>
            <person name="Coppola G."/>
            <person name="Wardell B."/>
            <person name="Micheletti D."/>
            <person name="Macalma T."/>
            <person name="Facci M."/>
            <person name="Mitchell J.T."/>
            <person name="Perazzolli M."/>
            <person name="Eldredge G."/>
            <person name="Gatto P."/>
            <person name="Oyzerski R."/>
            <person name="Moretto M."/>
            <person name="Gutin N."/>
            <person name="Stefanini M."/>
            <person name="Chen Y."/>
            <person name="Segala C."/>
            <person name="Davenport C."/>
            <person name="Dematte L."/>
            <person name="Mraz A."/>
            <person name="Battilana J."/>
            <person name="Stormo K."/>
            <person name="Costa F."/>
            <person name="Tao Q."/>
            <person name="Si-Ammour A."/>
            <person name="Harkins T."/>
            <person name="Lackey A."/>
            <person name="Perbost C."/>
            <person name="Taillon B."/>
            <person name="Stella A."/>
            <person name="Solovyev V."/>
            <person name="Fawcett J.A."/>
            <person name="Sterck L."/>
            <person name="Vandepoele K."/>
            <person name="Grando S.M."/>
            <person name="Toppo S."/>
            <person name="Moser C."/>
            <person name="Lanchbury J."/>
            <person name="Bogden R."/>
            <person name="Skolnick M."/>
            <person name="Sgaramella V."/>
            <person name="Bhatnagar S.K."/>
            <person name="Fontana P."/>
            <person name="Gutin A."/>
            <person name="Van de Peer Y."/>
            <person name="Salamini F."/>
            <person name="Viola R."/>
        </authorList>
    </citation>
    <scope>NUCLEOTIDE SEQUENCE</scope>
</reference>
<sequence>MAEARFAQIQPQIAIFASPIHYKCMSIGIRELLRVVMTTTSNEGFLMNKMSFLHLFEMVMIFEFHGRGIFNKGRNGGKSSKTHGKRTATTTNAGHGSIRKSMSAARFARIQPQITMFVSLIHYESMSIGIRELLRAVMTTTSNEGFFMNKMSFVHLFEMVMIFYFHSRGIFNKGKKMEVGLFIWRRR</sequence>
<feature type="region of interest" description="Disordered" evidence="1">
    <location>
        <begin position="73"/>
        <end position="95"/>
    </location>
</feature>
<evidence type="ECO:0000313" key="2">
    <source>
        <dbReference type="EMBL" id="CAN68391.1"/>
    </source>
</evidence>
<dbReference type="EMBL" id="AM473789">
    <property type="protein sequence ID" value="CAN68391.1"/>
    <property type="molecule type" value="Genomic_DNA"/>
</dbReference>
<name>A5BWM4_VITVI</name>
<accession>A5BWM4</accession>